<dbReference type="InterPro" id="IPR036322">
    <property type="entry name" value="WD40_repeat_dom_sf"/>
</dbReference>
<proteinExistence type="predicted"/>
<accession>A0A5J4XAT0</accession>
<comment type="caution">
    <text evidence="1">The sequence shown here is derived from an EMBL/GenBank/DDBJ whole genome shotgun (WGS) entry which is preliminary data.</text>
</comment>
<organism evidence="1 2">
    <name type="scientific">Streblomastix strix</name>
    <dbReference type="NCBI Taxonomy" id="222440"/>
    <lineage>
        <taxon>Eukaryota</taxon>
        <taxon>Metamonada</taxon>
        <taxon>Preaxostyla</taxon>
        <taxon>Oxymonadida</taxon>
        <taxon>Streblomastigidae</taxon>
        <taxon>Streblomastix</taxon>
    </lineage>
</organism>
<dbReference type="EMBL" id="SNRW01000036">
    <property type="protein sequence ID" value="KAA6404022.1"/>
    <property type="molecule type" value="Genomic_DNA"/>
</dbReference>
<reference evidence="1 2" key="1">
    <citation type="submission" date="2019-03" db="EMBL/GenBank/DDBJ databases">
        <title>Single cell metagenomics reveals metabolic interactions within the superorganism composed of flagellate Streblomastix strix and complex community of Bacteroidetes bacteria on its surface.</title>
        <authorList>
            <person name="Treitli S.C."/>
            <person name="Kolisko M."/>
            <person name="Husnik F."/>
            <person name="Keeling P."/>
            <person name="Hampl V."/>
        </authorList>
    </citation>
    <scope>NUCLEOTIDE SEQUENCE [LARGE SCALE GENOMIC DNA]</scope>
    <source>
        <strain evidence="1">ST1C</strain>
    </source>
</reference>
<evidence type="ECO:0000313" key="2">
    <source>
        <dbReference type="Proteomes" id="UP000324800"/>
    </source>
</evidence>
<evidence type="ECO:0000313" key="1">
    <source>
        <dbReference type="EMBL" id="KAA6404022.1"/>
    </source>
</evidence>
<dbReference type="Proteomes" id="UP000324800">
    <property type="component" value="Unassembled WGS sequence"/>
</dbReference>
<gene>
    <name evidence="1" type="ORF">EZS28_000453</name>
</gene>
<protein>
    <submittedName>
        <fullName evidence="1">Uncharacterized protein</fullName>
    </submittedName>
</protein>
<dbReference type="SUPFAM" id="SSF50978">
    <property type="entry name" value="WD40 repeat-like"/>
    <property type="match status" value="1"/>
</dbReference>
<sequence length="219" mass="25288">MKTDSANSDLLLSDLVEIYQLEDIRQFFITQSRSADMFITEDQFVECFTNILKKRCPGESFLRANFRQIDADLSWSDFNSFFIKQFNLLTSGDDVEGTIYDAVDELGVGKYQQISEPFHRDFISSFDFFPRLRIYLSGSLDSLVKGWSIELNGHCMKTIDHSQSTKTLLSEKAVDYLSKLREADVDTYKQQVRVQLDKQKRNELEKELKKAAGIDVDSI</sequence>
<name>A0A5J4XAT0_9EUKA</name>
<dbReference type="AlphaFoldDB" id="A0A5J4XAT0"/>